<proteinExistence type="predicted"/>
<dbReference type="EMBL" id="CMVM020000169">
    <property type="status" value="NOT_ANNOTATED_CDS"/>
    <property type="molecule type" value="Genomic_DNA"/>
</dbReference>
<protein>
    <submittedName>
        <fullName evidence="2">Uncharacterized protein</fullName>
    </submittedName>
</protein>
<dbReference type="EnsemblMetazoa" id="OVOC6098.1">
    <property type="protein sequence ID" value="OVOC6098.1"/>
    <property type="gene ID" value="WBGene00242907"/>
</dbReference>
<dbReference type="Proteomes" id="UP000024404">
    <property type="component" value="Unassembled WGS sequence"/>
</dbReference>
<reference evidence="3" key="1">
    <citation type="submission" date="2013-10" db="EMBL/GenBank/DDBJ databases">
        <title>Genome sequencing of Onchocerca volvulus.</title>
        <authorList>
            <person name="Cotton J."/>
            <person name="Tsai J."/>
            <person name="Stanley E."/>
            <person name="Tracey A."/>
            <person name="Holroyd N."/>
            <person name="Lustigman S."/>
            <person name="Berriman M."/>
        </authorList>
    </citation>
    <scope>NUCLEOTIDE SEQUENCE</scope>
</reference>
<feature type="region of interest" description="Disordered" evidence="1">
    <location>
        <begin position="1"/>
        <end position="43"/>
    </location>
</feature>
<sequence length="43" mass="5078">MYMEVKDSKIADLNPRMINNVNGNEQKNKRKKKGTLKEKEKEV</sequence>
<accession>A0A8R1TWR1</accession>
<evidence type="ECO:0000313" key="2">
    <source>
        <dbReference type="EnsemblMetazoa" id="OVOC6098.1"/>
    </source>
</evidence>
<evidence type="ECO:0000313" key="3">
    <source>
        <dbReference type="Proteomes" id="UP000024404"/>
    </source>
</evidence>
<reference evidence="2" key="2">
    <citation type="submission" date="2022-06" db="UniProtKB">
        <authorList>
            <consortium name="EnsemblMetazoa"/>
        </authorList>
    </citation>
    <scope>IDENTIFICATION</scope>
</reference>
<name>A0A8R1TWR1_ONCVO</name>
<dbReference type="AlphaFoldDB" id="A0A8R1TWR1"/>
<feature type="compositionally biased region" description="Basic and acidic residues" evidence="1">
    <location>
        <begin position="1"/>
        <end position="10"/>
    </location>
</feature>
<evidence type="ECO:0000256" key="1">
    <source>
        <dbReference type="SAM" id="MobiDB-lite"/>
    </source>
</evidence>
<organism evidence="2 3">
    <name type="scientific">Onchocerca volvulus</name>
    <dbReference type="NCBI Taxonomy" id="6282"/>
    <lineage>
        <taxon>Eukaryota</taxon>
        <taxon>Metazoa</taxon>
        <taxon>Ecdysozoa</taxon>
        <taxon>Nematoda</taxon>
        <taxon>Chromadorea</taxon>
        <taxon>Rhabditida</taxon>
        <taxon>Spirurina</taxon>
        <taxon>Spiruromorpha</taxon>
        <taxon>Filarioidea</taxon>
        <taxon>Onchocercidae</taxon>
        <taxon>Onchocerca</taxon>
    </lineage>
</organism>
<keyword evidence="3" id="KW-1185">Reference proteome</keyword>